<evidence type="ECO:0000313" key="2">
    <source>
        <dbReference type="EMBL" id="SFA85864.1"/>
    </source>
</evidence>
<reference evidence="2 3" key="1">
    <citation type="submission" date="2016-10" db="EMBL/GenBank/DDBJ databases">
        <authorList>
            <person name="de Groot N.N."/>
        </authorList>
    </citation>
    <scope>NUCLEOTIDE SEQUENCE [LARGE SCALE GENOMIC DNA]</scope>
    <source>
        <strain evidence="2 3">DSM 23399</strain>
    </source>
</reference>
<protein>
    <submittedName>
        <fullName evidence="2">Uncharacterized protein</fullName>
    </submittedName>
</protein>
<evidence type="ECO:0000256" key="1">
    <source>
        <dbReference type="SAM" id="Phobius"/>
    </source>
</evidence>
<dbReference type="Proteomes" id="UP000198790">
    <property type="component" value="Unassembled WGS sequence"/>
</dbReference>
<gene>
    <name evidence="2" type="ORF">SAMN04489723_10228</name>
</gene>
<keyword evidence="1" id="KW-1133">Transmembrane helix</keyword>
<keyword evidence="3" id="KW-1185">Reference proteome</keyword>
<dbReference type="RefSeq" id="WP_092894602.1">
    <property type="nucleotide sequence ID" value="NZ_FOKK01000002.1"/>
</dbReference>
<evidence type="ECO:0000313" key="3">
    <source>
        <dbReference type="Proteomes" id="UP000198790"/>
    </source>
</evidence>
<dbReference type="AlphaFoldDB" id="A0A1I0WB89"/>
<dbReference type="OrthoDB" id="824707at2"/>
<dbReference type="STRING" id="237018.SAMN04489723_10228"/>
<dbReference type="EMBL" id="FOKK01000002">
    <property type="protein sequence ID" value="SFA85864.1"/>
    <property type="molecule type" value="Genomic_DNA"/>
</dbReference>
<name>A0A1I0WB89_9BACT</name>
<accession>A0A1I0WB89</accession>
<feature type="transmembrane region" description="Helical" evidence="1">
    <location>
        <begin position="6"/>
        <end position="26"/>
    </location>
</feature>
<proteinExistence type="predicted"/>
<organism evidence="2 3">
    <name type="scientific">Algoriphagus aquimarinus</name>
    <dbReference type="NCBI Taxonomy" id="237018"/>
    <lineage>
        <taxon>Bacteria</taxon>
        <taxon>Pseudomonadati</taxon>
        <taxon>Bacteroidota</taxon>
        <taxon>Cytophagia</taxon>
        <taxon>Cytophagales</taxon>
        <taxon>Cyclobacteriaceae</taxon>
        <taxon>Algoriphagus</taxon>
    </lineage>
</organism>
<keyword evidence="1" id="KW-0472">Membrane</keyword>
<keyword evidence="1" id="KW-0812">Transmembrane</keyword>
<sequence length="162" mass="18927">MSELTLIILSVALTVMVCLPLILNSLKQKSKGNLLKEKLKSEAQVSHLKTGDFETWREAYCIGLDQENNHLLFLNSLENETLVQKIDLSHIRLCRPIRNFRETKAGKEKRQIINKVSLVLDQFDEHTKPLTIDLYDEEKSDYMINEWELAQTWSQKINDRKN</sequence>